<protein>
    <submittedName>
        <fullName evidence="2">Uncharacterized protein</fullName>
    </submittedName>
</protein>
<feature type="region of interest" description="Disordered" evidence="1">
    <location>
        <begin position="58"/>
        <end position="84"/>
    </location>
</feature>
<sequence>MFMRQAHQRSSGDSKASHRTQQRSGRCLLQDANTGASNDRDSRIRELEAALAASQSEVADLRARPLADQDSQSASSPRIRRPTNVSRVTMGQLQTSLGMGKARWNALRTAIRFALAAARLDPTENWKAQEKDRIMAGRNVVKEDYPEMGRFVGDWGFDRIAQDAFSGSKSYRKCVTNPETYRGRITAARRGARRQRLRSPPRSPPPRSTPASPITSPLRVGGRSTSTPLSPTPTAQHSRHAQQLPASDDDDEDDLMNFNNDPGERGQRQNSAVGDDEEHHDVIDFDEAVGIFGKGKKRAAEDDTEENLGASKRRRNK</sequence>
<evidence type="ECO:0000313" key="2">
    <source>
        <dbReference type="EMBL" id="KAJ7306907.1"/>
    </source>
</evidence>
<feature type="compositionally biased region" description="Basic residues" evidence="1">
    <location>
        <begin position="190"/>
        <end position="199"/>
    </location>
</feature>
<comment type="caution">
    <text evidence="2">The sequence shown here is derived from an EMBL/GenBank/DDBJ whole genome shotgun (WGS) entry which is preliminary data.</text>
</comment>
<reference evidence="2" key="1">
    <citation type="submission" date="2023-03" db="EMBL/GenBank/DDBJ databases">
        <title>Massive genome expansion in bonnet fungi (Mycena s.s.) driven by repeated elements and novel gene families across ecological guilds.</title>
        <authorList>
            <consortium name="Lawrence Berkeley National Laboratory"/>
            <person name="Harder C.B."/>
            <person name="Miyauchi S."/>
            <person name="Viragh M."/>
            <person name="Kuo A."/>
            <person name="Thoen E."/>
            <person name="Andreopoulos B."/>
            <person name="Lu D."/>
            <person name="Skrede I."/>
            <person name="Drula E."/>
            <person name="Henrissat B."/>
            <person name="Morin E."/>
            <person name="Kohler A."/>
            <person name="Barry K."/>
            <person name="LaButti K."/>
            <person name="Morin E."/>
            <person name="Salamov A."/>
            <person name="Lipzen A."/>
            <person name="Mereny Z."/>
            <person name="Hegedus B."/>
            <person name="Baldrian P."/>
            <person name="Stursova M."/>
            <person name="Weitz H."/>
            <person name="Taylor A."/>
            <person name="Grigoriev I.V."/>
            <person name="Nagy L.G."/>
            <person name="Martin F."/>
            <person name="Kauserud H."/>
        </authorList>
    </citation>
    <scope>NUCLEOTIDE SEQUENCE</scope>
    <source>
        <strain evidence="2">CBHHK002</strain>
    </source>
</reference>
<organism evidence="2 3">
    <name type="scientific">Mycena albidolilacea</name>
    <dbReference type="NCBI Taxonomy" id="1033008"/>
    <lineage>
        <taxon>Eukaryota</taxon>
        <taxon>Fungi</taxon>
        <taxon>Dikarya</taxon>
        <taxon>Basidiomycota</taxon>
        <taxon>Agaricomycotina</taxon>
        <taxon>Agaricomycetes</taxon>
        <taxon>Agaricomycetidae</taxon>
        <taxon>Agaricales</taxon>
        <taxon>Marasmiineae</taxon>
        <taxon>Mycenaceae</taxon>
        <taxon>Mycena</taxon>
    </lineage>
</organism>
<keyword evidence="3" id="KW-1185">Reference proteome</keyword>
<feature type="region of interest" description="Disordered" evidence="1">
    <location>
        <begin position="1"/>
        <end position="41"/>
    </location>
</feature>
<dbReference type="Proteomes" id="UP001218218">
    <property type="component" value="Unassembled WGS sequence"/>
</dbReference>
<evidence type="ECO:0000313" key="3">
    <source>
        <dbReference type="Proteomes" id="UP001218218"/>
    </source>
</evidence>
<feature type="compositionally biased region" description="Low complexity" evidence="1">
    <location>
        <begin position="224"/>
        <end position="234"/>
    </location>
</feature>
<proteinExistence type="predicted"/>
<name>A0AAD6Z4N7_9AGAR</name>
<accession>A0AAD6Z4N7</accession>
<dbReference type="AlphaFoldDB" id="A0AAD6Z4N7"/>
<evidence type="ECO:0000256" key="1">
    <source>
        <dbReference type="SAM" id="MobiDB-lite"/>
    </source>
</evidence>
<feature type="region of interest" description="Disordered" evidence="1">
    <location>
        <begin position="182"/>
        <end position="317"/>
    </location>
</feature>
<dbReference type="EMBL" id="JARIHO010000090">
    <property type="protein sequence ID" value="KAJ7306907.1"/>
    <property type="molecule type" value="Genomic_DNA"/>
</dbReference>
<gene>
    <name evidence="2" type="ORF">DFH08DRAFT_975703</name>
</gene>